<dbReference type="SUPFAM" id="SSF52266">
    <property type="entry name" value="SGNH hydrolase"/>
    <property type="match status" value="1"/>
</dbReference>
<evidence type="ECO:0000313" key="2">
    <source>
        <dbReference type="EMBL" id="TGL92781.1"/>
    </source>
</evidence>
<dbReference type="Gene3D" id="3.40.50.1110">
    <property type="entry name" value="SGNH hydrolase"/>
    <property type="match status" value="1"/>
</dbReference>
<proteinExistence type="predicted"/>
<dbReference type="EMBL" id="RQGN01000104">
    <property type="protein sequence ID" value="TGL92781.1"/>
    <property type="molecule type" value="Genomic_DNA"/>
</dbReference>
<evidence type="ECO:0000313" key="3">
    <source>
        <dbReference type="Proteomes" id="UP000298429"/>
    </source>
</evidence>
<comment type="caution">
    <text evidence="2">The sequence shown here is derived from an EMBL/GenBank/DDBJ whole genome shotgun (WGS) entry which is preliminary data.</text>
</comment>
<name>A0A5F2AXQ8_9LEPT</name>
<dbReference type="Proteomes" id="UP000298429">
    <property type="component" value="Unassembled WGS sequence"/>
</dbReference>
<dbReference type="InterPro" id="IPR036514">
    <property type="entry name" value="SGNH_hydro_sf"/>
</dbReference>
<gene>
    <name evidence="2" type="ORF">EHQ76_19630</name>
</gene>
<sequence length="207" mass="23254">MKQNYIKLFLFVTLFVFSACDTKSSDSNTEIFLHLIAERPSLLMVGDSISSFWPEELLDPFTVVKAAFPNRNTQQILTAAQNVQGHYRACTYNGGANDYLGVVSPVSDVRITETVQRQKDTIGIMKSKCDAIVVIGFWNVEAPWPIFAARQLNEKMKTSIHDEFILDPTAEITPDMLMDGGHLTYRGYQVLSPLIKESFRLGGILIQ</sequence>
<dbReference type="RefSeq" id="WP_135672531.1">
    <property type="nucleotide sequence ID" value="NZ_RQGN01000104.1"/>
</dbReference>
<keyword evidence="2" id="KW-0378">Hydrolase</keyword>
<evidence type="ECO:0000256" key="1">
    <source>
        <dbReference type="SAM" id="SignalP"/>
    </source>
</evidence>
<keyword evidence="1" id="KW-0732">Signal</keyword>
<feature type="chain" id="PRO_5022983125" evidence="1">
    <location>
        <begin position="19"/>
        <end position="207"/>
    </location>
</feature>
<protein>
    <submittedName>
        <fullName evidence="2">SGNH/GDSL hydrolase family protein</fullName>
    </submittedName>
</protein>
<accession>A0A5F2AXQ8</accession>
<dbReference type="PROSITE" id="PS51257">
    <property type="entry name" value="PROKAR_LIPOPROTEIN"/>
    <property type="match status" value="1"/>
</dbReference>
<dbReference type="OrthoDB" id="333537at2"/>
<feature type="signal peptide" evidence="1">
    <location>
        <begin position="1"/>
        <end position="18"/>
    </location>
</feature>
<dbReference type="GO" id="GO:0016788">
    <property type="term" value="F:hydrolase activity, acting on ester bonds"/>
    <property type="evidence" value="ECO:0007669"/>
    <property type="project" value="UniProtKB-ARBA"/>
</dbReference>
<organism evidence="2 3">
    <name type="scientific">Leptospira barantonii</name>
    <dbReference type="NCBI Taxonomy" id="2023184"/>
    <lineage>
        <taxon>Bacteria</taxon>
        <taxon>Pseudomonadati</taxon>
        <taxon>Spirochaetota</taxon>
        <taxon>Spirochaetia</taxon>
        <taxon>Leptospirales</taxon>
        <taxon>Leptospiraceae</taxon>
        <taxon>Leptospira</taxon>
    </lineage>
</organism>
<reference evidence="2 3" key="1">
    <citation type="journal article" date="2019" name="PLoS Negl. Trop. Dis.">
        <title>Revisiting the worldwide diversity of Leptospira species in the environment.</title>
        <authorList>
            <person name="Vincent A.T."/>
            <person name="Schiettekatte O."/>
            <person name="Bourhy P."/>
            <person name="Veyrier F.J."/>
            <person name="Picardeau M."/>
        </authorList>
    </citation>
    <scope>NUCLEOTIDE SEQUENCE [LARGE SCALE GENOMIC DNA]</scope>
    <source>
        <strain evidence="2 3">201702444</strain>
    </source>
</reference>
<dbReference type="AlphaFoldDB" id="A0A5F2AXQ8"/>